<dbReference type="InterPro" id="IPR017930">
    <property type="entry name" value="Myb_dom"/>
</dbReference>
<evidence type="ECO:0008006" key="7">
    <source>
        <dbReference type="Google" id="ProtNLM"/>
    </source>
</evidence>
<comment type="caution">
    <text evidence="5">The sequence shown here is derived from an EMBL/GenBank/DDBJ whole genome shotgun (WGS) entry which is preliminary data.</text>
</comment>
<keyword evidence="6" id="KW-1185">Reference proteome</keyword>
<gene>
    <name evidence="5" type="ORF">WJX72_009766</name>
</gene>
<dbReference type="SMART" id="SM00717">
    <property type="entry name" value="SANT"/>
    <property type="match status" value="1"/>
</dbReference>
<protein>
    <recommendedName>
        <fullName evidence="7">Myb-like domain-containing protein</fullName>
    </recommendedName>
</protein>
<dbReference type="CDD" id="cd11660">
    <property type="entry name" value="SANT_TRF"/>
    <property type="match status" value="1"/>
</dbReference>
<dbReference type="InterPro" id="IPR001005">
    <property type="entry name" value="SANT/Myb"/>
</dbReference>
<keyword evidence="1" id="KW-0539">Nucleus</keyword>
<feature type="domain" description="HTH myb-type" evidence="4">
    <location>
        <begin position="331"/>
        <end position="390"/>
    </location>
</feature>
<feature type="compositionally biased region" description="Polar residues" evidence="2">
    <location>
        <begin position="80"/>
        <end position="90"/>
    </location>
</feature>
<name>A0AAW1Q7J9_9CHLO</name>
<dbReference type="AlphaFoldDB" id="A0AAW1Q7J9"/>
<dbReference type="InterPro" id="IPR009057">
    <property type="entry name" value="Homeodomain-like_sf"/>
</dbReference>
<proteinExistence type="predicted"/>
<evidence type="ECO:0000259" key="3">
    <source>
        <dbReference type="PROSITE" id="PS50090"/>
    </source>
</evidence>
<dbReference type="SUPFAM" id="SSF46689">
    <property type="entry name" value="Homeodomain-like"/>
    <property type="match status" value="1"/>
</dbReference>
<evidence type="ECO:0000313" key="5">
    <source>
        <dbReference type="EMBL" id="KAK9818268.1"/>
    </source>
</evidence>
<reference evidence="5 6" key="1">
    <citation type="journal article" date="2024" name="Nat. Commun.">
        <title>Phylogenomics reveals the evolutionary origins of lichenization in chlorophyte algae.</title>
        <authorList>
            <person name="Puginier C."/>
            <person name="Libourel C."/>
            <person name="Otte J."/>
            <person name="Skaloud P."/>
            <person name="Haon M."/>
            <person name="Grisel S."/>
            <person name="Petersen M."/>
            <person name="Berrin J.G."/>
            <person name="Delaux P.M."/>
            <person name="Dal Grande F."/>
            <person name="Keller J."/>
        </authorList>
    </citation>
    <scope>NUCLEOTIDE SEQUENCE [LARGE SCALE GENOMIC DNA]</scope>
    <source>
        <strain evidence="5 6">SAG 2043</strain>
    </source>
</reference>
<dbReference type="EMBL" id="JALJOR010000004">
    <property type="protein sequence ID" value="KAK9818268.1"/>
    <property type="molecule type" value="Genomic_DNA"/>
</dbReference>
<evidence type="ECO:0000256" key="2">
    <source>
        <dbReference type="SAM" id="MobiDB-lite"/>
    </source>
</evidence>
<sequence>MPKRKVDSVADVGNGNGSGSGSQSDAAASKKARQGQKSESSGPRQHKRELQKLGVTAAVSKGTSKGSARETRAQRRRQLDTATSDPSHSKPQVKETVDTTAAHAAGTAEDGVAEAAPETDDGQSAASLGPSSSEAAGEAPADARQVELAAQLVDQERAKATQEDMQLLASAHQRNQLLQLWVTCVQPPVQQPAPLRVPSDASVRFVKREIERKTRGDVPVEAQRLKLRLAQAEERDLPDFDENGAEVTLPGLGLGMPGPHHLSMYCIDPQPQRQERLASRLVLAAAQLRDMPAGNAGRPAAAAVPLSPTTLAAADQYVAQLHSQPARTPPRPSTERLKWTEAEVELLVAGVERYGLSNWARIKADNSEGLAARSAVDLKDKWRILERVVKNNSKSRSNLSADMRTRIMQCLHLVQ</sequence>
<evidence type="ECO:0000256" key="1">
    <source>
        <dbReference type="ARBA" id="ARBA00023242"/>
    </source>
</evidence>
<feature type="region of interest" description="Disordered" evidence="2">
    <location>
        <begin position="1"/>
        <end position="143"/>
    </location>
</feature>
<evidence type="ECO:0000259" key="4">
    <source>
        <dbReference type="PROSITE" id="PS51294"/>
    </source>
</evidence>
<accession>A0AAW1Q7J9</accession>
<dbReference type="Proteomes" id="UP001489004">
    <property type="component" value="Unassembled WGS sequence"/>
</dbReference>
<dbReference type="Gene3D" id="1.10.246.220">
    <property type="match status" value="1"/>
</dbReference>
<dbReference type="PANTHER" id="PTHR46734:SF1">
    <property type="entry name" value="TELOMERIC REPEAT-BINDING FACTOR 1"/>
    <property type="match status" value="1"/>
</dbReference>
<dbReference type="PANTHER" id="PTHR46734">
    <property type="entry name" value="TELOMERIC REPEAT-BINDING FACTOR 1 TERF1"/>
    <property type="match status" value="1"/>
</dbReference>
<feature type="domain" description="Myb-like" evidence="3">
    <location>
        <begin position="331"/>
        <end position="386"/>
    </location>
</feature>
<organism evidence="5 6">
    <name type="scientific">[Myrmecia] bisecta</name>
    <dbReference type="NCBI Taxonomy" id="41462"/>
    <lineage>
        <taxon>Eukaryota</taxon>
        <taxon>Viridiplantae</taxon>
        <taxon>Chlorophyta</taxon>
        <taxon>core chlorophytes</taxon>
        <taxon>Trebouxiophyceae</taxon>
        <taxon>Trebouxiales</taxon>
        <taxon>Trebouxiaceae</taxon>
        <taxon>Myrmecia</taxon>
    </lineage>
</organism>
<dbReference type="PROSITE" id="PS51294">
    <property type="entry name" value="HTH_MYB"/>
    <property type="match status" value="1"/>
</dbReference>
<dbReference type="InterPro" id="IPR052450">
    <property type="entry name" value="TRBD-Containing_Protein"/>
</dbReference>
<feature type="compositionally biased region" description="Basic and acidic residues" evidence="2">
    <location>
        <begin position="67"/>
        <end position="79"/>
    </location>
</feature>
<evidence type="ECO:0000313" key="6">
    <source>
        <dbReference type="Proteomes" id="UP001489004"/>
    </source>
</evidence>
<feature type="compositionally biased region" description="Low complexity" evidence="2">
    <location>
        <begin position="124"/>
        <end position="143"/>
    </location>
</feature>
<dbReference type="PROSITE" id="PS50090">
    <property type="entry name" value="MYB_LIKE"/>
    <property type="match status" value="1"/>
</dbReference>
<dbReference type="Pfam" id="PF00249">
    <property type="entry name" value="Myb_DNA-binding"/>
    <property type="match status" value="1"/>
</dbReference>